<dbReference type="AlphaFoldDB" id="A0A9K3GPF9"/>
<dbReference type="EMBL" id="BDIP01006247">
    <property type="protein sequence ID" value="GIQ90492.1"/>
    <property type="molecule type" value="Genomic_DNA"/>
</dbReference>
<organism evidence="2 3">
    <name type="scientific">Kipferlia bialata</name>
    <dbReference type="NCBI Taxonomy" id="797122"/>
    <lineage>
        <taxon>Eukaryota</taxon>
        <taxon>Metamonada</taxon>
        <taxon>Carpediemonas-like organisms</taxon>
        <taxon>Kipferlia</taxon>
    </lineage>
</organism>
<evidence type="ECO:0000313" key="3">
    <source>
        <dbReference type="Proteomes" id="UP000265618"/>
    </source>
</evidence>
<keyword evidence="1" id="KW-1133">Transmembrane helix</keyword>
<gene>
    <name evidence="2" type="ORF">KIPB_013304</name>
</gene>
<sequence length="122" mass="13250">MTPGIVLHYVFVLPLGYRSFKVTPMADDDLRHYYTMHMGVVCVQGLEMMVTALGLPSYKAFQALLIFIGTVVPLQLVAAYLISGDGAVVIGILGVALIGLLYTAEQISFMSLGFVIICLSLY</sequence>
<keyword evidence="1" id="KW-0472">Membrane</keyword>
<protein>
    <submittedName>
        <fullName evidence="2">Uncharacterized protein</fullName>
    </submittedName>
</protein>
<feature type="transmembrane region" description="Helical" evidence="1">
    <location>
        <begin position="88"/>
        <end position="121"/>
    </location>
</feature>
<accession>A0A9K3GPF9</accession>
<feature type="transmembrane region" description="Helical" evidence="1">
    <location>
        <begin position="63"/>
        <end position="82"/>
    </location>
</feature>
<comment type="caution">
    <text evidence="2">The sequence shown here is derived from an EMBL/GenBank/DDBJ whole genome shotgun (WGS) entry which is preliminary data.</text>
</comment>
<keyword evidence="1" id="KW-0812">Transmembrane</keyword>
<keyword evidence="3" id="KW-1185">Reference proteome</keyword>
<feature type="transmembrane region" description="Helical" evidence="1">
    <location>
        <begin position="34"/>
        <end position="56"/>
    </location>
</feature>
<name>A0A9K3GPF9_9EUKA</name>
<evidence type="ECO:0000313" key="2">
    <source>
        <dbReference type="EMBL" id="GIQ90492.1"/>
    </source>
</evidence>
<reference evidence="2 3" key="1">
    <citation type="journal article" date="2018" name="PLoS ONE">
        <title>The draft genome of Kipferlia bialata reveals reductive genome evolution in fornicate parasites.</title>
        <authorList>
            <person name="Tanifuji G."/>
            <person name="Takabayashi S."/>
            <person name="Kume K."/>
            <person name="Takagi M."/>
            <person name="Nakayama T."/>
            <person name="Kamikawa R."/>
            <person name="Inagaki Y."/>
            <person name="Hashimoto T."/>
        </authorList>
    </citation>
    <scope>NUCLEOTIDE SEQUENCE [LARGE SCALE GENOMIC DNA]</scope>
    <source>
        <strain evidence="2">NY0173</strain>
    </source>
</reference>
<proteinExistence type="predicted"/>
<evidence type="ECO:0000256" key="1">
    <source>
        <dbReference type="SAM" id="Phobius"/>
    </source>
</evidence>
<dbReference type="Proteomes" id="UP000265618">
    <property type="component" value="Unassembled WGS sequence"/>
</dbReference>